<dbReference type="Pfam" id="PF00725">
    <property type="entry name" value="3HCDH"/>
    <property type="match status" value="1"/>
</dbReference>
<name>X1UPK9_9ZZZZ</name>
<feature type="non-terminal residue" evidence="4">
    <location>
        <position position="1"/>
    </location>
</feature>
<protein>
    <recommendedName>
        <fullName evidence="5">3-hydroxyacyl-CoA dehydrogenase NAD binding domain-containing protein</fullName>
    </recommendedName>
</protein>
<dbReference type="InterPro" id="IPR008927">
    <property type="entry name" value="6-PGluconate_DH-like_C_sf"/>
</dbReference>
<dbReference type="EMBL" id="BARW01035316">
    <property type="protein sequence ID" value="GAJ19429.1"/>
    <property type="molecule type" value="Genomic_DNA"/>
</dbReference>
<dbReference type="Gene3D" id="3.40.50.720">
    <property type="entry name" value="NAD(P)-binding Rossmann-like Domain"/>
    <property type="match status" value="1"/>
</dbReference>
<dbReference type="AlphaFoldDB" id="X1UPK9"/>
<dbReference type="InterPro" id="IPR013328">
    <property type="entry name" value="6PGD_dom2"/>
</dbReference>
<feature type="non-terminal residue" evidence="4">
    <location>
        <position position="224"/>
    </location>
</feature>
<sequence>LLSNVGGYHVMLWSRKDETVKRGLDSIEGRLKKFFVDKEKMSPAQMDQIVGRIKGTTDISQAAKNADFVIESVAENLDIKKEVFKKLDENAPANAILASNSSQLNITEMASATNRPDKVLGMHFSNPVGVMKLVEVVRGTLTSDETVDLVCAFSKKLGKEPVVCKDFSFGFVANRAYRALRMEAVQMLWERVASPQDIDKALKLGYNLPMGPLELGDFSGAWGT</sequence>
<keyword evidence="1" id="KW-0560">Oxidoreductase</keyword>
<dbReference type="PANTHER" id="PTHR48075">
    <property type="entry name" value="3-HYDROXYACYL-COA DEHYDROGENASE FAMILY PROTEIN"/>
    <property type="match status" value="1"/>
</dbReference>
<proteinExistence type="predicted"/>
<dbReference type="InterPro" id="IPR006108">
    <property type="entry name" value="3HC_DH_C"/>
</dbReference>
<feature type="domain" description="3-hydroxyacyl-CoA dehydrogenase C-terminal" evidence="2">
    <location>
        <begin position="170"/>
        <end position="220"/>
    </location>
</feature>
<evidence type="ECO:0000259" key="3">
    <source>
        <dbReference type="Pfam" id="PF02737"/>
    </source>
</evidence>
<evidence type="ECO:0000313" key="4">
    <source>
        <dbReference type="EMBL" id="GAJ19429.1"/>
    </source>
</evidence>
<reference evidence="4" key="1">
    <citation type="journal article" date="2014" name="Front. Microbiol.">
        <title>High frequency of phylogenetically diverse reductive dehalogenase-homologous genes in deep subseafloor sedimentary metagenomes.</title>
        <authorList>
            <person name="Kawai M."/>
            <person name="Futagami T."/>
            <person name="Toyoda A."/>
            <person name="Takaki Y."/>
            <person name="Nishi S."/>
            <person name="Hori S."/>
            <person name="Arai W."/>
            <person name="Tsubouchi T."/>
            <person name="Morono Y."/>
            <person name="Uchiyama I."/>
            <person name="Ito T."/>
            <person name="Fujiyama A."/>
            <person name="Inagaki F."/>
            <person name="Takami H."/>
        </authorList>
    </citation>
    <scope>NUCLEOTIDE SEQUENCE</scope>
    <source>
        <strain evidence="4">Expedition CK06-06</strain>
    </source>
</reference>
<organism evidence="4">
    <name type="scientific">marine sediment metagenome</name>
    <dbReference type="NCBI Taxonomy" id="412755"/>
    <lineage>
        <taxon>unclassified sequences</taxon>
        <taxon>metagenomes</taxon>
        <taxon>ecological metagenomes</taxon>
    </lineage>
</organism>
<dbReference type="PIRSF" id="PIRSF000105">
    <property type="entry name" value="HCDH"/>
    <property type="match status" value="1"/>
</dbReference>
<dbReference type="FunFam" id="3.40.50.720:FF:000009">
    <property type="entry name" value="Fatty oxidation complex, alpha subunit"/>
    <property type="match status" value="1"/>
</dbReference>
<dbReference type="GO" id="GO:0016616">
    <property type="term" value="F:oxidoreductase activity, acting on the CH-OH group of donors, NAD or NADP as acceptor"/>
    <property type="evidence" value="ECO:0007669"/>
    <property type="project" value="InterPro"/>
</dbReference>
<evidence type="ECO:0000259" key="2">
    <source>
        <dbReference type="Pfam" id="PF00725"/>
    </source>
</evidence>
<feature type="domain" description="3-hydroxyacyl-CoA dehydrogenase NAD binding" evidence="3">
    <location>
        <begin position="7"/>
        <end position="166"/>
    </location>
</feature>
<dbReference type="InterPro" id="IPR022694">
    <property type="entry name" value="3-OHacyl-CoA_DH"/>
</dbReference>
<dbReference type="SUPFAM" id="SSF51735">
    <property type="entry name" value="NAD(P)-binding Rossmann-fold domains"/>
    <property type="match status" value="1"/>
</dbReference>
<dbReference type="PANTHER" id="PTHR48075:SF5">
    <property type="entry name" value="3-HYDROXYBUTYRYL-COA DEHYDROGENASE"/>
    <property type="match status" value="1"/>
</dbReference>
<evidence type="ECO:0000256" key="1">
    <source>
        <dbReference type="ARBA" id="ARBA00023002"/>
    </source>
</evidence>
<dbReference type="GO" id="GO:0070403">
    <property type="term" value="F:NAD+ binding"/>
    <property type="evidence" value="ECO:0007669"/>
    <property type="project" value="InterPro"/>
</dbReference>
<dbReference type="InterPro" id="IPR036291">
    <property type="entry name" value="NAD(P)-bd_dom_sf"/>
</dbReference>
<accession>X1UPK9</accession>
<comment type="caution">
    <text evidence="4">The sequence shown here is derived from an EMBL/GenBank/DDBJ whole genome shotgun (WGS) entry which is preliminary data.</text>
</comment>
<dbReference type="Gene3D" id="1.10.1040.10">
    <property type="entry name" value="N-(1-d-carboxylethyl)-l-norvaline Dehydrogenase, domain 2"/>
    <property type="match status" value="1"/>
</dbReference>
<evidence type="ECO:0008006" key="5">
    <source>
        <dbReference type="Google" id="ProtNLM"/>
    </source>
</evidence>
<gene>
    <name evidence="4" type="ORF">S12H4_55111</name>
</gene>
<dbReference type="Pfam" id="PF02737">
    <property type="entry name" value="3HCDH_N"/>
    <property type="match status" value="1"/>
</dbReference>
<dbReference type="SUPFAM" id="SSF48179">
    <property type="entry name" value="6-phosphogluconate dehydrogenase C-terminal domain-like"/>
    <property type="match status" value="1"/>
</dbReference>
<dbReference type="InterPro" id="IPR006176">
    <property type="entry name" value="3-OHacyl-CoA_DH_NAD-bd"/>
</dbReference>
<dbReference type="GO" id="GO:0006631">
    <property type="term" value="P:fatty acid metabolic process"/>
    <property type="evidence" value="ECO:0007669"/>
    <property type="project" value="InterPro"/>
</dbReference>